<dbReference type="Proteomes" id="UP000596742">
    <property type="component" value="Unassembled WGS sequence"/>
</dbReference>
<accession>A0A8B6FS88</accession>
<dbReference type="AlphaFoldDB" id="A0A8B6FS88"/>
<dbReference type="PANTHER" id="PTHR46989:SF3">
    <property type="entry name" value="USPA DOMAIN-CONTAINING PROTEIN"/>
    <property type="match status" value="1"/>
</dbReference>
<dbReference type="SUPFAM" id="SSF52402">
    <property type="entry name" value="Adenine nucleotide alpha hydrolases-like"/>
    <property type="match status" value="1"/>
</dbReference>
<gene>
    <name evidence="2" type="ORF">MGAL_10B049931</name>
</gene>
<evidence type="ECO:0000313" key="2">
    <source>
        <dbReference type="EMBL" id="VDI53456.1"/>
    </source>
</evidence>
<reference evidence="2" key="1">
    <citation type="submission" date="2018-11" db="EMBL/GenBank/DDBJ databases">
        <authorList>
            <person name="Alioto T."/>
            <person name="Alioto T."/>
        </authorList>
    </citation>
    <scope>NUCLEOTIDE SEQUENCE</scope>
</reference>
<dbReference type="CDD" id="cd23659">
    <property type="entry name" value="USP_At3g01520-like"/>
    <property type="match status" value="1"/>
</dbReference>
<proteinExistence type="predicted"/>
<dbReference type="EMBL" id="UYJE01007300">
    <property type="protein sequence ID" value="VDI53456.1"/>
    <property type="molecule type" value="Genomic_DNA"/>
</dbReference>
<evidence type="ECO:0000313" key="3">
    <source>
        <dbReference type="Proteomes" id="UP000596742"/>
    </source>
</evidence>
<dbReference type="InterPro" id="IPR006015">
    <property type="entry name" value="Universal_stress_UspA"/>
</dbReference>
<evidence type="ECO:0000259" key="1">
    <source>
        <dbReference type="Pfam" id="PF00582"/>
    </source>
</evidence>
<protein>
    <recommendedName>
        <fullName evidence="1">UspA domain-containing protein</fullName>
    </recommendedName>
</protein>
<sequence>MEKKYRTVLLAMDGSDHSDQAYRWYLKYFKQASDYVVFVHCPELTQSQLSCFISKCTHQLKAMMLEHEQETRLLLARLHEHLKREKISGKIVRKLGDPKEQILKVANEENVDCIVTGNRGRNKTRLGVMGSVSSFLVHHSKVPVLIVKKELCNN</sequence>
<dbReference type="Gene3D" id="3.40.50.620">
    <property type="entry name" value="HUPs"/>
    <property type="match status" value="1"/>
</dbReference>
<dbReference type="PRINTS" id="PR01438">
    <property type="entry name" value="UNVRSLSTRESS"/>
</dbReference>
<dbReference type="Pfam" id="PF00582">
    <property type="entry name" value="Usp"/>
    <property type="match status" value="1"/>
</dbReference>
<comment type="caution">
    <text evidence="2">The sequence shown here is derived from an EMBL/GenBank/DDBJ whole genome shotgun (WGS) entry which is preliminary data.</text>
</comment>
<feature type="domain" description="UspA" evidence="1">
    <location>
        <begin position="5"/>
        <end position="148"/>
    </location>
</feature>
<organism evidence="2 3">
    <name type="scientific">Mytilus galloprovincialis</name>
    <name type="common">Mediterranean mussel</name>
    <dbReference type="NCBI Taxonomy" id="29158"/>
    <lineage>
        <taxon>Eukaryota</taxon>
        <taxon>Metazoa</taxon>
        <taxon>Spiralia</taxon>
        <taxon>Lophotrochozoa</taxon>
        <taxon>Mollusca</taxon>
        <taxon>Bivalvia</taxon>
        <taxon>Autobranchia</taxon>
        <taxon>Pteriomorphia</taxon>
        <taxon>Mytilida</taxon>
        <taxon>Mytiloidea</taxon>
        <taxon>Mytilidae</taxon>
        <taxon>Mytilinae</taxon>
        <taxon>Mytilus</taxon>
    </lineage>
</organism>
<keyword evidence="3" id="KW-1185">Reference proteome</keyword>
<dbReference type="InterPro" id="IPR006016">
    <property type="entry name" value="UspA"/>
</dbReference>
<name>A0A8B6FS88_MYTGA</name>
<dbReference type="OrthoDB" id="843225at2759"/>
<dbReference type="PANTHER" id="PTHR46989">
    <property type="entry name" value="USP DOMAIN-CONTAINING PROTEIN"/>
    <property type="match status" value="1"/>
</dbReference>
<dbReference type="InterPro" id="IPR014729">
    <property type="entry name" value="Rossmann-like_a/b/a_fold"/>
</dbReference>